<keyword evidence="7" id="KW-0694">RNA-binding</keyword>
<feature type="transmembrane region" description="Helical" evidence="14">
    <location>
        <begin position="163"/>
        <end position="183"/>
    </location>
</feature>
<gene>
    <name evidence="16" type="primary">slc38a7</name>
    <name evidence="16" type="ORF">GWK47_029840</name>
</gene>
<dbReference type="InterPro" id="IPR013057">
    <property type="entry name" value="AA_transpt_TM"/>
</dbReference>
<evidence type="ECO:0000256" key="8">
    <source>
        <dbReference type="ARBA" id="ARBA00022989"/>
    </source>
</evidence>
<evidence type="ECO:0000256" key="6">
    <source>
        <dbReference type="ARBA" id="ARBA00022728"/>
    </source>
</evidence>
<organism evidence="16 17">
    <name type="scientific">Chionoecetes opilio</name>
    <name type="common">Atlantic snow crab</name>
    <name type="synonym">Cancer opilio</name>
    <dbReference type="NCBI Taxonomy" id="41210"/>
    <lineage>
        <taxon>Eukaryota</taxon>
        <taxon>Metazoa</taxon>
        <taxon>Ecdysozoa</taxon>
        <taxon>Arthropoda</taxon>
        <taxon>Crustacea</taxon>
        <taxon>Multicrustacea</taxon>
        <taxon>Malacostraca</taxon>
        <taxon>Eumalacostraca</taxon>
        <taxon>Eucarida</taxon>
        <taxon>Decapoda</taxon>
        <taxon>Pleocyemata</taxon>
        <taxon>Brachyura</taxon>
        <taxon>Eubrachyura</taxon>
        <taxon>Majoidea</taxon>
        <taxon>Majidae</taxon>
        <taxon>Chionoecetes</taxon>
    </lineage>
</organism>
<keyword evidence="12" id="KW-0687">Ribonucleoprotein</keyword>
<keyword evidence="17" id="KW-1185">Reference proteome</keyword>
<reference evidence="16" key="1">
    <citation type="submission" date="2020-07" db="EMBL/GenBank/DDBJ databases">
        <title>The High-quality genome of the commercially important snow crab, Chionoecetes opilio.</title>
        <authorList>
            <person name="Jeong J.-H."/>
            <person name="Ryu S."/>
        </authorList>
    </citation>
    <scope>NUCLEOTIDE SEQUENCE</scope>
    <source>
        <strain evidence="16">MADBK_172401_WGS</strain>
        <tissue evidence="16">Digestive gland</tissue>
    </source>
</reference>
<accession>A0A8J5D2V2</accession>
<evidence type="ECO:0000256" key="4">
    <source>
        <dbReference type="ARBA" id="ARBA00022664"/>
    </source>
</evidence>
<dbReference type="SUPFAM" id="SSF50182">
    <property type="entry name" value="Sm-like ribonucleoproteins"/>
    <property type="match status" value="1"/>
</dbReference>
<dbReference type="GO" id="GO:0000398">
    <property type="term" value="P:mRNA splicing, via spliceosome"/>
    <property type="evidence" value="ECO:0007669"/>
    <property type="project" value="InterPro"/>
</dbReference>
<dbReference type="GO" id="GO:0016020">
    <property type="term" value="C:membrane"/>
    <property type="evidence" value="ECO:0007669"/>
    <property type="project" value="UniProtKB-SubCell"/>
</dbReference>
<dbReference type="InterPro" id="IPR010920">
    <property type="entry name" value="LSM_dom_sf"/>
</dbReference>
<evidence type="ECO:0000256" key="12">
    <source>
        <dbReference type="ARBA" id="ARBA00023274"/>
    </source>
</evidence>
<proteinExistence type="inferred from homology"/>
<comment type="subcellular location">
    <subcellularLocation>
        <location evidence="2">Membrane</location>
        <topology evidence="2">Multi-pass membrane protein</topology>
    </subcellularLocation>
    <subcellularLocation>
        <location evidence="1">Nucleus</location>
    </subcellularLocation>
</comment>
<protein>
    <recommendedName>
        <fullName evidence="13">Sm protein E</fullName>
    </recommendedName>
</protein>
<dbReference type="PANTHER" id="PTHR22950:SF652">
    <property type="entry name" value="TRANSMEMBRANE AMINO ACID TRANSPORTER FAMILY PROTEIN"/>
    <property type="match status" value="1"/>
</dbReference>
<dbReference type="EMBL" id="JACEEZ010000962">
    <property type="protein sequence ID" value="KAG0729676.1"/>
    <property type="molecule type" value="Genomic_DNA"/>
</dbReference>
<feature type="transmembrane region" description="Helical" evidence="14">
    <location>
        <begin position="306"/>
        <end position="329"/>
    </location>
</feature>
<dbReference type="SMART" id="SM00651">
    <property type="entry name" value="Sm"/>
    <property type="match status" value="1"/>
</dbReference>
<evidence type="ECO:0000259" key="15">
    <source>
        <dbReference type="SMART" id="SM00651"/>
    </source>
</evidence>
<dbReference type="OrthoDB" id="438545at2759"/>
<feature type="transmembrane region" description="Helical" evidence="14">
    <location>
        <begin position="189"/>
        <end position="211"/>
    </location>
</feature>
<evidence type="ECO:0000256" key="9">
    <source>
        <dbReference type="ARBA" id="ARBA00023136"/>
    </source>
</evidence>
<comment type="similarity">
    <text evidence="3">Belongs to the snRNP Sm proteins family.</text>
</comment>
<keyword evidence="10" id="KW-0508">mRNA splicing</keyword>
<dbReference type="Pfam" id="PF01490">
    <property type="entry name" value="Aa_trans"/>
    <property type="match status" value="1"/>
</dbReference>
<evidence type="ECO:0000256" key="7">
    <source>
        <dbReference type="ARBA" id="ARBA00022884"/>
    </source>
</evidence>
<evidence type="ECO:0000256" key="11">
    <source>
        <dbReference type="ARBA" id="ARBA00023242"/>
    </source>
</evidence>
<feature type="transmembrane region" description="Helical" evidence="14">
    <location>
        <begin position="276"/>
        <end position="294"/>
    </location>
</feature>
<evidence type="ECO:0000313" key="17">
    <source>
        <dbReference type="Proteomes" id="UP000770661"/>
    </source>
</evidence>
<name>A0A8J5D2V2_CHIOP</name>
<dbReference type="InterPro" id="IPR027078">
    <property type="entry name" value="snRNP-E"/>
</dbReference>
<evidence type="ECO:0000256" key="5">
    <source>
        <dbReference type="ARBA" id="ARBA00022692"/>
    </source>
</evidence>
<evidence type="ECO:0000256" key="10">
    <source>
        <dbReference type="ARBA" id="ARBA00023187"/>
    </source>
</evidence>
<keyword evidence="9 14" id="KW-0472">Membrane</keyword>
<dbReference type="CDD" id="cd01718">
    <property type="entry name" value="Sm_E"/>
    <property type="match status" value="1"/>
</dbReference>
<dbReference type="GO" id="GO:0003723">
    <property type="term" value="F:RNA binding"/>
    <property type="evidence" value="ECO:0007669"/>
    <property type="project" value="UniProtKB-KW"/>
</dbReference>
<evidence type="ECO:0000256" key="2">
    <source>
        <dbReference type="ARBA" id="ARBA00004141"/>
    </source>
</evidence>
<dbReference type="GO" id="GO:0015179">
    <property type="term" value="F:L-amino acid transmembrane transporter activity"/>
    <property type="evidence" value="ECO:0007669"/>
    <property type="project" value="TreeGrafter"/>
</dbReference>
<dbReference type="Gene3D" id="2.30.30.100">
    <property type="match status" value="1"/>
</dbReference>
<sequence length="574" mass="63572">MSYAPKTKVQKVMVLPISRAKVQVWLYENQNLRIEGHIIGFDEYMNVMLDQAEEVQMKKGTRKTIGKFIILVMVQEATVGDEVDGVAAVVAVVSANKQHNRRLSPVAVVVACHPGQGYEEEDGVALLTDVEPPAVMEHADLFASCQLLTDSFEEGDGISWYKAVFLIINAALGAGLLNFPRAFYEAGGIVSGNVVHILFTLLALGSLVVIAKCGSDRNCKTYQELVLRMCSLGWGMAASVCIAVYCFVTCITFIIIIGDQFDRAFASYMGNDFCHWWYLNRKFTMTVSSLLLIFPCCLKRIDGLRYMSYVGVVSIWYLTAVIAAEYYTGDYERGPIIEFNVSWTQIFDVVPTICFGYQCHVSCVPIYSCLKQRDAATFTKACVTAVMVCLLVYTVSANYGYLTFGSLVDGDVLLSYDASKLQVLLAVILLAIKSWTTYPILMFCVREAIGDLYVQLRGISPVEASLAEPRRRKVIALLLWAASILMALFTPNINIVVKLLGSLAAIFIFVFPGMCLLQDVVGKRGDLLPFTWRRKMLAAVAMFYIVVGVFAFGLAFTLGVEHIIHPDSTQPLCI</sequence>
<evidence type="ECO:0000256" key="14">
    <source>
        <dbReference type="SAM" id="Phobius"/>
    </source>
</evidence>
<dbReference type="PANTHER" id="PTHR22950">
    <property type="entry name" value="AMINO ACID TRANSPORTER"/>
    <property type="match status" value="1"/>
</dbReference>
<keyword evidence="6" id="KW-0747">Spliceosome</keyword>
<evidence type="ECO:0000256" key="1">
    <source>
        <dbReference type="ARBA" id="ARBA00004123"/>
    </source>
</evidence>
<feature type="transmembrane region" description="Helical" evidence="14">
    <location>
        <begin position="499"/>
        <end position="517"/>
    </location>
</feature>
<evidence type="ECO:0000313" key="16">
    <source>
        <dbReference type="EMBL" id="KAG0729676.1"/>
    </source>
</evidence>
<feature type="transmembrane region" description="Helical" evidence="14">
    <location>
        <begin position="474"/>
        <end position="493"/>
    </location>
</feature>
<comment type="caution">
    <text evidence="16">The sequence shown here is derived from an EMBL/GenBank/DDBJ whole genome shotgun (WGS) entry which is preliminary data.</text>
</comment>
<dbReference type="Proteomes" id="UP000770661">
    <property type="component" value="Unassembled WGS sequence"/>
</dbReference>
<dbReference type="Pfam" id="PF01423">
    <property type="entry name" value="LSM"/>
    <property type="match status" value="1"/>
</dbReference>
<keyword evidence="5 14" id="KW-0812">Transmembrane</keyword>
<evidence type="ECO:0000256" key="3">
    <source>
        <dbReference type="ARBA" id="ARBA00006850"/>
    </source>
</evidence>
<keyword evidence="8 14" id="KW-1133">Transmembrane helix</keyword>
<feature type="domain" description="Sm" evidence="15">
    <location>
        <begin position="14"/>
        <end position="74"/>
    </location>
</feature>
<dbReference type="AlphaFoldDB" id="A0A8J5D2V2"/>
<feature type="transmembrane region" description="Helical" evidence="14">
    <location>
        <begin position="537"/>
        <end position="558"/>
    </location>
</feature>
<dbReference type="InterPro" id="IPR001163">
    <property type="entry name" value="Sm_dom_euk/arc"/>
</dbReference>
<feature type="transmembrane region" description="Helical" evidence="14">
    <location>
        <begin position="232"/>
        <end position="256"/>
    </location>
</feature>
<keyword evidence="4" id="KW-0507">mRNA processing</keyword>
<keyword evidence="11" id="KW-0539">Nucleus</keyword>
<feature type="transmembrane region" description="Helical" evidence="14">
    <location>
        <begin position="349"/>
        <end position="370"/>
    </location>
</feature>
<feature type="transmembrane region" description="Helical" evidence="14">
    <location>
        <begin position="421"/>
        <end position="445"/>
    </location>
</feature>
<evidence type="ECO:0000256" key="13">
    <source>
        <dbReference type="ARBA" id="ARBA00030143"/>
    </source>
</evidence>
<dbReference type="GO" id="GO:0005681">
    <property type="term" value="C:spliceosomal complex"/>
    <property type="evidence" value="ECO:0007669"/>
    <property type="project" value="UniProtKB-KW"/>
</dbReference>
<feature type="transmembrane region" description="Helical" evidence="14">
    <location>
        <begin position="382"/>
        <end position="401"/>
    </location>
</feature>